<reference evidence="2 3" key="1">
    <citation type="submission" date="2018-10" db="EMBL/GenBank/DDBJ databases">
        <title>Genomic Encyclopedia of Archaeal and Bacterial Type Strains, Phase II (KMG-II): from individual species to whole genera.</title>
        <authorList>
            <person name="Goeker M."/>
        </authorList>
    </citation>
    <scope>NUCLEOTIDE SEQUENCE [LARGE SCALE GENOMIC DNA]</scope>
    <source>
        <strain evidence="2 3">DSM 18602</strain>
    </source>
</reference>
<feature type="transmembrane region" description="Helical" evidence="1">
    <location>
        <begin position="61"/>
        <end position="80"/>
    </location>
</feature>
<evidence type="ECO:0000313" key="2">
    <source>
        <dbReference type="EMBL" id="RKR81171.1"/>
    </source>
</evidence>
<dbReference type="AlphaFoldDB" id="A0A495IXR2"/>
<dbReference type="OrthoDB" id="5360192at2"/>
<evidence type="ECO:0000256" key="1">
    <source>
        <dbReference type="SAM" id="Phobius"/>
    </source>
</evidence>
<feature type="transmembrane region" description="Helical" evidence="1">
    <location>
        <begin position="31"/>
        <end position="49"/>
    </location>
</feature>
<organism evidence="2 3">
    <name type="scientific">Mucilaginibacter gracilis</name>
    <dbReference type="NCBI Taxonomy" id="423350"/>
    <lineage>
        <taxon>Bacteria</taxon>
        <taxon>Pseudomonadati</taxon>
        <taxon>Bacteroidota</taxon>
        <taxon>Sphingobacteriia</taxon>
        <taxon>Sphingobacteriales</taxon>
        <taxon>Sphingobacteriaceae</taxon>
        <taxon>Mucilaginibacter</taxon>
    </lineage>
</organism>
<dbReference type="InterPro" id="IPR021257">
    <property type="entry name" value="DUF2809"/>
</dbReference>
<sequence length="122" mass="13868">MNSFNKYPRLAYAICIIGTIVLGLLSRKVTIVPLWVGDVLWATMVFYMVRFIFINWPLNKVIIASLLFCYAIEFSQLYQAGWINHIRQTLFGKLVLGSTFLWGDTLSYTVGVAIGVLSVRKV</sequence>
<keyword evidence="1" id="KW-0812">Transmembrane</keyword>
<dbReference type="EMBL" id="RBKU01000001">
    <property type="protein sequence ID" value="RKR81171.1"/>
    <property type="molecule type" value="Genomic_DNA"/>
</dbReference>
<gene>
    <name evidence="2" type="ORF">BDD43_1315</name>
</gene>
<keyword evidence="1" id="KW-0472">Membrane</keyword>
<name>A0A495IXR2_9SPHI</name>
<evidence type="ECO:0000313" key="3">
    <source>
        <dbReference type="Proteomes" id="UP000268007"/>
    </source>
</evidence>
<keyword evidence="3" id="KW-1185">Reference proteome</keyword>
<keyword evidence="1" id="KW-1133">Transmembrane helix</keyword>
<accession>A0A495IXR2</accession>
<comment type="caution">
    <text evidence="2">The sequence shown here is derived from an EMBL/GenBank/DDBJ whole genome shotgun (WGS) entry which is preliminary data.</text>
</comment>
<dbReference type="RefSeq" id="WP_121196897.1">
    <property type="nucleotide sequence ID" value="NZ_RBKU01000001.1"/>
</dbReference>
<feature type="transmembrane region" description="Helical" evidence="1">
    <location>
        <begin position="100"/>
        <end position="119"/>
    </location>
</feature>
<dbReference type="Pfam" id="PF10990">
    <property type="entry name" value="DUF2809"/>
    <property type="match status" value="1"/>
</dbReference>
<dbReference type="Proteomes" id="UP000268007">
    <property type="component" value="Unassembled WGS sequence"/>
</dbReference>
<protein>
    <submittedName>
        <fullName evidence="2">Uncharacterized protein DUF2809</fullName>
    </submittedName>
</protein>
<proteinExistence type="predicted"/>
<feature type="transmembrane region" description="Helical" evidence="1">
    <location>
        <begin position="7"/>
        <end position="25"/>
    </location>
</feature>